<evidence type="ECO:0000313" key="2">
    <source>
        <dbReference type="Proteomes" id="UP000000644"/>
    </source>
</evidence>
<dbReference type="EMBL" id="CP000530">
    <property type="protein sequence ID" value="ABM39685.1"/>
    <property type="molecule type" value="Genomic_DNA"/>
</dbReference>
<dbReference type="KEGG" id="pna:Pnap_4407"/>
<dbReference type="Proteomes" id="UP000000644">
    <property type="component" value="Plasmid pPNAP01"/>
</dbReference>
<dbReference type="AlphaFoldDB" id="A1VVK7"/>
<dbReference type="HOGENOM" id="CLU_2438278_0_0_4"/>
<reference evidence="2" key="1">
    <citation type="journal article" date="2009" name="Environ. Microbiol.">
        <title>The genome of Polaromonas naphthalenivorans strain CJ2, isolated from coal tar-contaminated sediment, reveals physiological and metabolic versatility and evolution through extensive horizontal gene transfer.</title>
        <authorList>
            <person name="Yagi J.M."/>
            <person name="Sims D."/>
            <person name="Brettin T."/>
            <person name="Bruce D."/>
            <person name="Madsen E.L."/>
        </authorList>
    </citation>
    <scope>NUCLEOTIDE SEQUENCE [LARGE SCALE GENOMIC DNA]</scope>
    <source>
        <strain evidence="2">CJ2</strain>
        <plasmid evidence="2">Plasmid pPNAP01</plasmid>
    </source>
</reference>
<name>A1VVK7_POLNA</name>
<keyword evidence="1" id="KW-0614">Plasmid</keyword>
<accession>A1VVK7</accession>
<evidence type="ECO:0000313" key="1">
    <source>
        <dbReference type="EMBL" id="ABM39685.1"/>
    </source>
</evidence>
<keyword evidence="2" id="KW-1185">Reference proteome</keyword>
<organism evidence="1 2">
    <name type="scientific">Polaromonas naphthalenivorans (strain CJ2)</name>
    <dbReference type="NCBI Taxonomy" id="365044"/>
    <lineage>
        <taxon>Bacteria</taxon>
        <taxon>Pseudomonadati</taxon>
        <taxon>Pseudomonadota</taxon>
        <taxon>Betaproteobacteria</taxon>
        <taxon>Burkholderiales</taxon>
        <taxon>Comamonadaceae</taxon>
        <taxon>Polaromonas</taxon>
    </lineage>
</organism>
<protein>
    <submittedName>
        <fullName evidence="1">Uncharacterized protein</fullName>
    </submittedName>
</protein>
<proteinExistence type="predicted"/>
<gene>
    <name evidence="1" type="ordered locus">Pnap_4407</name>
</gene>
<sequence>MKLPTASQGKPNMRKSKLSLVISSDVDLTKLSNARIRIVRDERGAFEVTSTLRFYTCEKSQFLGRFLRRRLPGLKFITGNCSAPSGYYWS</sequence>
<geneLocation type="plasmid" evidence="1 2">
    <name>pPNAP01</name>
</geneLocation>